<dbReference type="GO" id="GO:0043138">
    <property type="term" value="F:3'-5' DNA helicase activity"/>
    <property type="evidence" value="ECO:0007669"/>
    <property type="project" value="UniProtKB-EC"/>
</dbReference>
<evidence type="ECO:0000256" key="3">
    <source>
        <dbReference type="ARBA" id="ARBA00022840"/>
    </source>
</evidence>
<dbReference type="GO" id="GO:0005694">
    <property type="term" value="C:chromosome"/>
    <property type="evidence" value="ECO:0007669"/>
    <property type="project" value="TreeGrafter"/>
</dbReference>
<dbReference type="GO" id="GO:0005524">
    <property type="term" value="F:ATP binding"/>
    <property type="evidence" value="ECO:0007669"/>
    <property type="project" value="UniProtKB-KW"/>
</dbReference>
<evidence type="ECO:0000259" key="9">
    <source>
        <dbReference type="PROSITE" id="PS51194"/>
    </source>
</evidence>
<dbReference type="GO" id="GO:0000724">
    <property type="term" value="P:double-strand break repair via homologous recombination"/>
    <property type="evidence" value="ECO:0007669"/>
    <property type="project" value="TreeGrafter"/>
</dbReference>
<dbReference type="InterPro" id="IPR001650">
    <property type="entry name" value="Helicase_C-like"/>
</dbReference>
<keyword evidence="2" id="KW-0547">Nucleotide-binding</keyword>
<evidence type="ECO:0000256" key="1">
    <source>
        <dbReference type="ARBA" id="ARBA00005446"/>
    </source>
</evidence>
<dbReference type="OrthoDB" id="9763310at2"/>
<dbReference type="PANTHER" id="PTHR13710">
    <property type="entry name" value="DNA HELICASE RECQ FAMILY MEMBER"/>
    <property type="match status" value="1"/>
</dbReference>
<protein>
    <recommendedName>
        <fullName evidence="7">DNA 3'-5' helicase</fullName>
        <ecNumber evidence="7">5.6.2.4</ecNumber>
    </recommendedName>
</protein>
<dbReference type="InterPro" id="IPR011545">
    <property type="entry name" value="DEAD/DEAH_box_helicase_dom"/>
</dbReference>
<dbReference type="Pfam" id="PF00270">
    <property type="entry name" value="DEAD"/>
    <property type="match status" value="1"/>
</dbReference>
<evidence type="ECO:0000259" key="8">
    <source>
        <dbReference type="PROSITE" id="PS51192"/>
    </source>
</evidence>
<evidence type="ECO:0000256" key="2">
    <source>
        <dbReference type="ARBA" id="ARBA00022741"/>
    </source>
</evidence>
<evidence type="ECO:0000256" key="7">
    <source>
        <dbReference type="ARBA" id="ARBA00034808"/>
    </source>
</evidence>
<dbReference type="SMART" id="SM00487">
    <property type="entry name" value="DEXDc"/>
    <property type="match status" value="1"/>
</dbReference>
<dbReference type="InterPro" id="IPR014001">
    <property type="entry name" value="Helicase_ATP-bd"/>
</dbReference>
<dbReference type="AlphaFoldDB" id="A0A3E3DT80"/>
<dbReference type="GO" id="GO:0005737">
    <property type="term" value="C:cytoplasm"/>
    <property type="evidence" value="ECO:0007669"/>
    <property type="project" value="TreeGrafter"/>
</dbReference>
<keyword evidence="4" id="KW-0238">DNA-binding</keyword>
<proteinExistence type="inferred from homology"/>
<keyword evidence="10" id="KW-0378">Hydrolase</keyword>
<feature type="domain" description="Helicase C-terminal" evidence="9">
    <location>
        <begin position="380"/>
        <end position="536"/>
    </location>
</feature>
<dbReference type="EC" id="5.6.2.4" evidence="7"/>
<keyword evidence="3" id="KW-0067">ATP-binding</keyword>
<gene>
    <name evidence="10" type="ORF">DWX31_01075</name>
</gene>
<evidence type="ECO:0000313" key="11">
    <source>
        <dbReference type="Proteomes" id="UP000261023"/>
    </source>
</evidence>
<dbReference type="GO" id="GO:0009378">
    <property type="term" value="F:four-way junction helicase activity"/>
    <property type="evidence" value="ECO:0007669"/>
    <property type="project" value="TreeGrafter"/>
</dbReference>
<feature type="domain" description="Helicase ATP-binding" evidence="8">
    <location>
        <begin position="170"/>
        <end position="352"/>
    </location>
</feature>
<comment type="catalytic activity">
    <reaction evidence="6">
        <text>Couples ATP hydrolysis with the unwinding of duplex DNA by translocating in the 3'-5' direction.</text>
        <dbReference type="EC" id="5.6.2.4"/>
    </reaction>
</comment>
<dbReference type="SUPFAM" id="SSF52540">
    <property type="entry name" value="P-loop containing nucleoside triphosphate hydrolases"/>
    <property type="match status" value="1"/>
</dbReference>
<keyword evidence="10" id="KW-0347">Helicase</keyword>
<sequence length="833" mass="95644">MFCLDGEILMDKETIEIYVEKYLNGETLEQMPKLTGSQTSLDIFYYHTAKRLIFSYDKYKNGRASAAVFLISLRNYLLVFQNEILISDSDVLSDNVYGIIKNASGKFYAVLELPEYINPDFVNQAYQRQGLQQENTGLDGVFYGTNAFIYGLTKYKKFKSLEQKLAVFGALNTPEGYTALISLPTGGGKSLITQTMAYQQDGLTIVIVPTVSLAIDQVRTARNTIKHNTDAEIFCYYNRIGAERKRALRNAIKQETARLLFISPEALIRNLEFENIIKEANRKKYLNNLIIDEAHIVIEWGDFFRVDYQCLEPWRNELLASNAQLRTVLLSATYTRNAVANLKQMFAAQGKWIEVRCDALRHEPRFILVKTNSYTDKRHKMVELVRKLPHPMVVYVSSPKEAEAIRGILVEEGINSLETFTGVTRSTERERIIKDWSEDKIDLMIATSAFGVGVDKSDVRTVLHLYIPDTPNQYYQELGRGGRDGLVSLSVMCINPVSDIDSAYKRMNKVLIPDKIWGRWLSMYRSPTSSWVEGMVTLDTAVKPIYNVIDDDDDASDIDVQWNIYVILLLRRHKLLTIKSMKYDPKKECHLIRVHILDDVLRKEVTQAPQIIRDIRDREAAGFETEIKRLKNGIDFCERVCWSEMFNSTYDKVSMYCGGCGKHINPEMMEEGKFPLLMPVKEPIKTVSVELNKICQGEKEVLLIGDEEDYSLINRYLNAGVEVIVTNDVTIDHNFDLILNMNKRSNVMIVGSKEYRELCKLSAGYYISGGVVALYNADADKLFDYCSTLRRYRKDNMRLIHIVKEDYFIQKKQKPLSAMIDGPKIDSYILERM</sequence>
<organism evidence="10 11">
    <name type="scientific">Hungatella hathewayi</name>
    <dbReference type="NCBI Taxonomy" id="154046"/>
    <lineage>
        <taxon>Bacteria</taxon>
        <taxon>Bacillati</taxon>
        <taxon>Bacillota</taxon>
        <taxon>Clostridia</taxon>
        <taxon>Lachnospirales</taxon>
        <taxon>Lachnospiraceae</taxon>
        <taxon>Hungatella</taxon>
    </lineage>
</organism>
<dbReference type="SMART" id="SM00490">
    <property type="entry name" value="HELICc"/>
    <property type="match status" value="1"/>
</dbReference>
<dbReference type="Pfam" id="PF00271">
    <property type="entry name" value="Helicase_C"/>
    <property type="match status" value="1"/>
</dbReference>
<dbReference type="PROSITE" id="PS51192">
    <property type="entry name" value="HELICASE_ATP_BIND_1"/>
    <property type="match status" value="1"/>
</dbReference>
<comment type="caution">
    <text evidence="10">The sequence shown here is derived from an EMBL/GenBank/DDBJ whole genome shotgun (WGS) entry which is preliminary data.</text>
</comment>
<dbReference type="PANTHER" id="PTHR13710:SF105">
    <property type="entry name" value="ATP-DEPENDENT DNA HELICASE Q1"/>
    <property type="match status" value="1"/>
</dbReference>
<dbReference type="Proteomes" id="UP000261023">
    <property type="component" value="Unassembled WGS sequence"/>
</dbReference>
<dbReference type="EMBL" id="QTJW01000001">
    <property type="protein sequence ID" value="RGD72472.1"/>
    <property type="molecule type" value="Genomic_DNA"/>
</dbReference>
<accession>A0A3E3DT80</accession>
<dbReference type="Gene3D" id="3.40.50.300">
    <property type="entry name" value="P-loop containing nucleotide triphosphate hydrolases"/>
    <property type="match status" value="2"/>
</dbReference>
<evidence type="ECO:0000256" key="4">
    <source>
        <dbReference type="ARBA" id="ARBA00023125"/>
    </source>
</evidence>
<evidence type="ECO:0000313" key="10">
    <source>
        <dbReference type="EMBL" id="RGD72472.1"/>
    </source>
</evidence>
<dbReference type="PROSITE" id="PS51194">
    <property type="entry name" value="HELICASE_CTER"/>
    <property type="match status" value="1"/>
</dbReference>
<reference evidence="10 11" key="1">
    <citation type="submission" date="2018-08" db="EMBL/GenBank/DDBJ databases">
        <title>A genome reference for cultivated species of the human gut microbiota.</title>
        <authorList>
            <person name="Zou Y."/>
            <person name="Xue W."/>
            <person name="Luo G."/>
        </authorList>
    </citation>
    <scope>NUCLEOTIDE SEQUENCE [LARGE SCALE GENOMIC DNA]</scope>
    <source>
        <strain evidence="10 11">AF19-13AC</strain>
    </source>
</reference>
<comment type="similarity">
    <text evidence="1">Belongs to the helicase family. RecQ subfamily.</text>
</comment>
<evidence type="ECO:0000256" key="6">
    <source>
        <dbReference type="ARBA" id="ARBA00034617"/>
    </source>
</evidence>
<evidence type="ECO:0000256" key="5">
    <source>
        <dbReference type="ARBA" id="ARBA00023235"/>
    </source>
</evidence>
<dbReference type="GO" id="GO:0003677">
    <property type="term" value="F:DNA binding"/>
    <property type="evidence" value="ECO:0007669"/>
    <property type="project" value="UniProtKB-KW"/>
</dbReference>
<dbReference type="InterPro" id="IPR027417">
    <property type="entry name" value="P-loop_NTPase"/>
</dbReference>
<keyword evidence="5" id="KW-0413">Isomerase</keyword>
<name>A0A3E3DT80_9FIRM</name>